<dbReference type="VEuPathDB" id="FungiDB:UMAG_06197"/>
<feature type="compositionally biased region" description="Basic and acidic residues" evidence="1">
    <location>
        <begin position="183"/>
        <end position="192"/>
    </location>
</feature>
<dbReference type="RefSeq" id="XP_011392565.1">
    <property type="nucleotide sequence ID" value="XM_011394263.1"/>
</dbReference>
<feature type="compositionally biased region" description="Acidic residues" evidence="1">
    <location>
        <begin position="476"/>
        <end position="498"/>
    </location>
</feature>
<feature type="region of interest" description="Disordered" evidence="1">
    <location>
        <begin position="314"/>
        <end position="371"/>
    </location>
</feature>
<feature type="compositionally biased region" description="Basic and acidic residues" evidence="1">
    <location>
        <begin position="640"/>
        <end position="650"/>
    </location>
</feature>
<feature type="compositionally biased region" description="Acidic residues" evidence="1">
    <location>
        <begin position="656"/>
        <end position="670"/>
    </location>
</feature>
<protein>
    <submittedName>
        <fullName evidence="2">Uncharacterized protein</fullName>
    </submittedName>
</protein>
<feature type="compositionally biased region" description="Basic and acidic residues" evidence="1">
    <location>
        <begin position="419"/>
        <end position="429"/>
    </location>
</feature>
<feature type="compositionally biased region" description="Polar residues" evidence="1">
    <location>
        <begin position="49"/>
        <end position="96"/>
    </location>
</feature>
<evidence type="ECO:0000256" key="1">
    <source>
        <dbReference type="SAM" id="MobiDB-lite"/>
    </source>
</evidence>
<dbReference type="KEGG" id="uma:UMAG_06197"/>
<dbReference type="GeneID" id="23565871"/>
<feature type="compositionally biased region" description="Polar residues" evidence="1">
    <location>
        <begin position="432"/>
        <end position="442"/>
    </location>
</feature>
<feature type="compositionally biased region" description="Polar residues" evidence="1">
    <location>
        <begin position="160"/>
        <end position="173"/>
    </location>
</feature>
<feature type="region of interest" description="Disordered" evidence="1">
    <location>
        <begin position="617"/>
        <end position="758"/>
    </location>
</feature>
<keyword evidence="3" id="KW-1185">Reference proteome</keyword>
<feature type="compositionally biased region" description="Acidic residues" evidence="1">
    <location>
        <begin position="449"/>
        <end position="458"/>
    </location>
</feature>
<proteinExistence type="predicted"/>
<feature type="compositionally biased region" description="Polar residues" evidence="1">
    <location>
        <begin position="622"/>
        <end position="637"/>
    </location>
</feature>
<feature type="compositionally biased region" description="Low complexity" evidence="1">
    <location>
        <begin position="532"/>
        <end position="541"/>
    </location>
</feature>
<gene>
    <name evidence="2" type="ORF">UMAG_06197</name>
</gene>
<name>A0A0D1CFK5_MYCMD</name>
<evidence type="ECO:0000313" key="2">
    <source>
        <dbReference type="EMBL" id="KIS65818.1"/>
    </source>
</evidence>
<feature type="region of interest" description="Disordered" evidence="1">
    <location>
        <begin position="407"/>
        <end position="567"/>
    </location>
</feature>
<dbReference type="OrthoDB" id="2554732at2759"/>
<sequence length="766" mass="83503">MVSKHIGMGHATTHTPGSSSTSSTTSSIKPTGWIRADSAPRPVLGDRTNLASGSKSTPLRSSSKYSMQSARRSTPATSGKDTKQQKLSSFFASNTAPPAAPKRVEEPIERASPFQDSPSLARTRSRSRDVHANARSAAALQDDELEARAALLIRRRFGNVTRSLNSSRSSTPTRAPCQPGHSQDPESPRAERPAALNRSMLLPPPQPPPLRQESPTKSRGGLHQNPVAPSPSEPQAGPSQNHITSTRPTRLDLPDMPSSSPPFEPTLMQQSLSDFTPLPWERAHSSRMMLFQRLAGRSKDEILITEKSRMADEVAKAHARMHPRSPTVPRKRMAIERQPVSSSNKKRTLKQPVALDASLPNTPGFIRPEAVLESPRSNRKIYALETQLNGAPLAGRAASVQLQLLSTGSAGGRSPIAAEPRRAVSETRYDATMSSASRQNQFSSREGEVEAVVEEESETLPLPWSVEDDTKHVEAEEAGDEDDETQPLPWEYDEDEQPDLCVPHHFQQQQPESPAEVPPSDDEDLLLQPFATSSSSLTSPSRVDANLPSSKEQRVKHEKQVPTSASSALLRHSCGSMMEASQQQRSLPKVSPITLTQASGGMDDRFDRVVAALKHEERRQNKGMQLSLNSFLTPSSNARRKMDSQDERSRYGLSEDLQDVLSDDDDDAGEGDTTLLNELDQSATEVEVVDGETDATQPLGWPCSPARSDRPTIAPLQASWMHATQRSVGSSPRTGSSQTSGVVSLPSESNLHDAGNTQLRSFFHDL</sequence>
<feature type="compositionally biased region" description="Polar residues" evidence="1">
    <location>
        <begin position="722"/>
        <end position="758"/>
    </location>
</feature>
<dbReference type="EMBL" id="CM003161">
    <property type="protein sequence ID" value="KIS65818.1"/>
    <property type="molecule type" value="Genomic_DNA"/>
</dbReference>
<accession>A0A0D1CFK5</accession>
<feature type="compositionally biased region" description="Low complexity" evidence="1">
    <location>
        <begin position="12"/>
        <end position="27"/>
    </location>
</feature>
<feature type="region of interest" description="Disordered" evidence="1">
    <location>
        <begin position="1"/>
        <end position="270"/>
    </location>
</feature>
<dbReference type="eggNOG" id="ENOG502RDB0">
    <property type="taxonomic scope" value="Eukaryota"/>
</dbReference>
<organism evidence="2 3">
    <name type="scientific">Mycosarcoma maydis</name>
    <name type="common">Corn smut fungus</name>
    <name type="synonym">Ustilago maydis</name>
    <dbReference type="NCBI Taxonomy" id="5270"/>
    <lineage>
        <taxon>Eukaryota</taxon>
        <taxon>Fungi</taxon>
        <taxon>Dikarya</taxon>
        <taxon>Basidiomycota</taxon>
        <taxon>Ustilaginomycotina</taxon>
        <taxon>Ustilaginomycetes</taxon>
        <taxon>Ustilaginales</taxon>
        <taxon>Ustilaginaceae</taxon>
        <taxon>Mycosarcoma</taxon>
    </lineage>
</organism>
<dbReference type="AlphaFoldDB" id="A0A0D1CFK5"/>
<evidence type="ECO:0000313" key="3">
    <source>
        <dbReference type="Proteomes" id="UP000000561"/>
    </source>
</evidence>
<dbReference type="InParanoid" id="A0A0D1CFK5"/>
<dbReference type="OMA" id="MGHATTH"/>
<dbReference type="Proteomes" id="UP000000561">
    <property type="component" value="Chromosome 22"/>
</dbReference>
<reference evidence="2 3" key="1">
    <citation type="journal article" date="2006" name="Nature">
        <title>Insights from the genome of the biotrophic fungal plant pathogen Ustilago maydis.</title>
        <authorList>
            <person name="Kamper J."/>
            <person name="Kahmann R."/>
            <person name="Bolker M."/>
            <person name="Ma L.J."/>
            <person name="Brefort T."/>
            <person name="Saville B.J."/>
            <person name="Banuett F."/>
            <person name="Kronstad J.W."/>
            <person name="Gold S.E."/>
            <person name="Muller O."/>
            <person name="Perlin M.H."/>
            <person name="Wosten H.A."/>
            <person name="de Vries R."/>
            <person name="Ruiz-Herrera J."/>
            <person name="Reynaga-Pena C.G."/>
            <person name="Snetselaar K."/>
            <person name="McCann M."/>
            <person name="Perez-Martin J."/>
            <person name="Feldbrugge M."/>
            <person name="Basse C.W."/>
            <person name="Steinberg G."/>
            <person name="Ibeas J.I."/>
            <person name="Holloman W."/>
            <person name="Guzman P."/>
            <person name="Farman M."/>
            <person name="Stajich J.E."/>
            <person name="Sentandreu R."/>
            <person name="Gonzalez-Prieto J.M."/>
            <person name="Kennell J.C."/>
            <person name="Molina L."/>
            <person name="Schirawski J."/>
            <person name="Mendoza-Mendoza A."/>
            <person name="Greilinger D."/>
            <person name="Munch K."/>
            <person name="Rossel N."/>
            <person name="Scherer M."/>
            <person name="Vranes M."/>
            <person name="Ladendorf O."/>
            <person name="Vincon V."/>
            <person name="Fuchs U."/>
            <person name="Sandrock B."/>
            <person name="Meng S."/>
            <person name="Ho E.C."/>
            <person name="Cahill M.J."/>
            <person name="Boyce K.J."/>
            <person name="Klose J."/>
            <person name="Klosterman S.J."/>
            <person name="Deelstra H.J."/>
            <person name="Ortiz-Castellanos L."/>
            <person name="Li W."/>
            <person name="Sanchez-Alonso P."/>
            <person name="Schreier P.H."/>
            <person name="Hauser-Hahn I."/>
            <person name="Vaupel M."/>
            <person name="Koopmann E."/>
            <person name="Friedrich G."/>
            <person name="Voss H."/>
            <person name="Schluter T."/>
            <person name="Margolis J."/>
            <person name="Platt D."/>
            <person name="Swimmer C."/>
            <person name="Gnirke A."/>
            <person name="Chen F."/>
            <person name="Vysotskaia V."/>
            <person name="Mannhaupt G."/>
            <person name="Guldener U."/>
            <person name="Munsterkotter M."/>
            <person name="Haase D."/>
            <person name="Oesterheld M."/>
            <person name="Mewes H.W."/>
            <person name="Mauceli E.W."/>
            <person name="DeCaprio D."/>
            <person name="Wade C.M."/>
            <person name="Butler J."/>
            <person name="Young S."/>
            <person name="Jaffe D.B."/>
            <person name="Calvo S."/>
            <person name="Nusbaum C."/>
            <person name="Galagan J."/>
            <person name="Birren B.W."/>
        </authorList>
    </citation>
    <scope>NUCLEOTIDE SEQUENCE [LARGE SCALE GENOMIC DNA]</scope>
    <source>
        <strain evidence="3">DSM 14603 / FGSC 9021 / UM521</strain>
    </source>
</reference>
<feature type="compositionally biased region" description="Polar residues" evidence="1">
    <location>
        <begin position="237"/>
        <end position="248"/>
    </location>
</feature>
<feature type="compositionally biased region" description="Basic and acidic residues" evidence="1">
    <location>
        <begin position="551"/>
        <end position="560"/>
    </location>
</feature>